<feature type="compositionally biased region" description="Basic and acidic residues" evidence="1">
    <location>
        <begin position="93"/>
        <end position="102"/>
    </location>
</feature>
<sequence length="558" mass="63644">MDENPNNFPKGISERTRRIMNLALISAEESDEEIDSEDSYIPDEDDLLISSEEYSTDDDEDKNPISNTIPASGDDGSSNFDVESSISPQNHLIDNENPHEELDLQPPSVVGGTPNSALQSGCFYGKKKCFTWSESPVCSGNGRETNRNIIRIRCSSLEGPARQLGNAPKPKEVWDLLFSPDMKTEIVEHTNKKLSAMRIKIRNTDSTMYKDVDDEELDALFAIILTQKKQKRRRNNLEKKKMLNYSEEQMLKAVNERLYFSEEIREIVSLSRRQAAKILTTEPAYQTKEMLAFELYRREATPTGDLAKDAISLRFAMLMSTPMQATMVDVTTESKACEELLTSLETKFATWVYDKWVAHLLNRYNNLLEMDGADAIAIEPKVVAVISLLDKLKEKFLGLSQQKVPGEDNSQISDSDMPETDADVSKKKTRVGTLINNFGGGKRSPSSRLGNTNKPEPKVWKWRVRFDGSRDYNAEQFIERVEKLAVAEDVPFEKLLQQMVKLLEGKALTWLRSEGNQFESWVDFKRAFRETFLPPGYEDQLFDLIRTRKQADDETFEM</sequence>
<evidence type="ECO:0000256" key="1">
    <source>
        <dbReference type="SAM" id="MobiDB-lite"/>
    </source>
</evidence>
<feature type="region of interest" description="Disordered" evidence="1">
    <location>
        <begin position="404"/>
        <end position="426"/>
    </location>
</feature>
<evidence type="ECO:0000313" key="3">
    <source>
        <dbReference type="EMBL" id="KAF6204574.1"/>
    </source>
</evidence>
<proteinExistence type="predicted"/>
<comment type="caution">
    <text evidence="3">The sequence shown here is derived from an EMBL/GenBank/DDBJ whole genome shotgun (WGS) entry which is preliminary data.</text>
</comment>
<dbReference type="Pfam" id="PF03732">
    <property type="entry name" value="Retrotrans_gag"/>
    <property type="match status" value="1"/>
</dbReference>
<organism evidence="3 4">
    <name type="scientific">Apolygus lucorum</name>
    <name type="common">Small green plant bug</name>
    <name type="synonym">Lygocoris lucorum</name>
    <dbReference type="NCBI Taxonomy" id="248454"/>
    <lineage>
        <taxon>Eukaryota</taxon>
        <taxon>Metazoa</taxon>
        <taxon>Ecdysozoa</taxon>
        <taxon>Arthropoda</taxon>
        <taxon>Hexapoda</taxon>
        <taxon>Insecta</taxon>
        <taxon>Pterygota</taxon>
        <taxon>Neoptera</taxon>
        <taxon>Paraneoptera</taxon>
        <taxon>Hemiptera</taxon>
        <taxon>Heteroptera</taxon>
        <taxon>Panheteroptera</taxon>
        <taxon>Cimicomorpha</taxon>
        <taxon>Miridae</taxon>
        <taxon>Mirini</taxon>
        <taxon>Apolygus</taxon>
    </lineage>
</organism>
<dbReference type="InterPro" id="IPR005162">
    <property type="entry name" value="Retrotrans_gag_dom"/>
</dbReference>
<feature type="compositionally biased region" description="Polar residues" evidence="1">
    <location>
        <begin position="64"/>
        <end position="92"/>
    </location>
</feature>
<reference evidence="3" key="1">
    <citation type="journal article" date="2021" name="Mol. Ecol. Resour.">
        <title>Apolygus lucorum genome provides insights into omnivorousness and mesophyll feeding.</title>
        <authorList>
            <person name="Liu Y."/>
            <person name="Liu H."/>
            <person name="Wang H."/>
            <person name="Huang T."/>
            <person name="Liu B."/>
            <person name="Yang B."/>
            <person name="Yin L."/>
            <person name="Li B."/>
            <person name="Zhang Y."/>
            <person name="Zhang S."/>
            <person name="Jiang F."/>
            <person name="Zhang X."/>
            <person name="Ren Y."/>
            <person name="Wang B."/>
            <person name="Wang S."/>
            <person name="Lu Y."/>
            <person name="Wu K."/>
            <person name="Fan W."/>
            <person name="Wang G."/>
        </authorList>
    </citation>
    <scope>NUCLEOTIDE SEQUENCE</scope>
    <source>
        <strain evidence="3">12Hb</strain>
    </source>
</reference>
<feature type="compositionally biased region" description="Polar residues" evidence="1">
    <location>
        <begin position="404"/>
        <end position="414"/>
    </location>
</feature>
<dbReference type="EMBL" id="WIXP02000009">
    <property type="protein sequence ID" value="KAF6204574.1"/>
    <property type="molecule type" value="Genomic_DNA"/>
</dbReference>
<feature type="region of interest" description="Disordered" evidence="1">
    <location>
        <begin position="27"/>
        <end position="113"/>
    </location>
</feature>
<feature type="domain" description="Retrotransposon gag" evidence="2">
    <location>
        <begin position="500"/>
        <end position="557"/>
    </location>
</feature>
<protein>
    <recommendedName>
        <fullName evidence="2">Retrotransposon gag domain-containing protein</fullName>
    </recommendedName>
</protein>
<dbReference type="Proteomes" id="UP000466442">
    <property type="component" value="Linkage Group LG9"/>
</dbReference>
<gene>
    <name evidence="3" type="ORF">GE061_018734</name>
</gene>
<keyword evidence="4" id="KW-1185">Reference proteome</keyword>
<evidence type="ECO:0000313" key="4">
    <source>
        <dbReference type="Proteomes" id="UP000466442"/>
    </source>
</evidence>
<dbReference type="AlphaFoldDB" id="A0A8S9X7V3"/>
<dbReference type="OrthoDB" id="7480340at2759"/>
<feature type="compositionally biased region" description="Acidic residues" evidence="1">
    <location>
        <begin position="28"/>
        <end position="47"/>
    </location>
</feature>
<name>A0A8S9X7V3_APOLU</name>
<evidence type="ECO:0000259" key="2">
    <source>
        <dbReference type="Pfam" id="PF03732"/>
    </source>
</evidence>
<accession>A0A8S9X7V3</accession>